<dbReference type="OrthoDB" id="2552978at2759"/>
<evidence type="ECO:0000256" key="1">
    <source>
        <dbReference type="SAM" id="MobiDB-lite"/>
    </source>
</evidence>
<protein>
    <submittedName>
        <fullName evidence="2">Uncharacterized protein</fullName>
    </submittedName>
</protein>
<dbReference type="Proteomes" id="UP000565441">
    <property type="component" value="Unassembled WGS sequence"/>
</dbReference>
<name>A0A8H5H3F0_9AGAR</name>
<feature type="compositionally biased region" description="Basic residues" evidence="1">
    <location>
        <begin position="1"/>
        <end position="13"/>
    </location>
</feature>
<dbReference type="EMBL" id="JAACJP010000031">
    <property type="protein sequence ID" value="KAF5375959.1"/>
    <property type="molecule type" value="Genomic_DNA"/>
</dbReference>
<accession>A0A8H5H3F0</accession>
<comment type="caution">
    <text evidence="2">The sequence shown here is derived from an EMBL/GenBank/DDBJ whole genome shotgun (WGS) entry which is preliminary data.</text>
</comment>
<sequence>MSSWRKRKSRSGHGPHSSQTQDPPASYAAETDLNPISALYIQAYEADIVRGPHAALSARSLESPHREFTASSSSKVGDALIKWDHQQLGARPAFPEDEEDATTGQVAKSGVQEDHAIWVDRYDARLLLDSIPTIQPVRSYEPVPDSPGGWSDLPSDNEDVFFFSPKEAEDFRRDKKRRHIDLAREERLRARRAEDGESSEEEDVWGGSNEEPDEPQRDFMRRTATHLLTSPNPAQLEMRILANHGGDRRFAFLRGRWSRAWQLLKAKAKYEKEQEQERMKGNMGGLGVLTAYGDSDADTEEADDEGEKAALEAVVEPAGPQPPLEDAENAAKEARRARAKEWAERRRILKDSAP</sequence>
<feature type="region of interest" description="Disordered" evidence="1">
    <location>
        <begin position="285"/>
        <end position="338"/>
    </location>
</feature>
<dbReference type="AlphaFoldDB" id="A0A8H5H3F0"/>
<reference evidence="2 3" key="1">
    <citation type="journal article" date="2020" name="ISME J.">
        <title>Uncovering the hidden diversity of litter-decomposition mechanisms in mushroom-forming fungi.</title>
        <authorList>
            <person name="Floudas D."/>
            <person name="Bentzer J."/>
            <person name="Ahren D."/>
            <person name="Johansson T."/>
            <person name="Persson P."/>
            <person name="Tunlid A."/>
        </authorList>
    </citation>
    <scope>NUCLEOTIDE SEQUENCE [LARGE SCALE GENOMIC DNA]</scope>
    <source>
        <strain evidence="2 3">CBS 661.87</strain>
    </source>
</reference>
<feature type="region of interest" description="Disordered" evidence="1">
    <location>
        <begin position="190"/>
        <end position="216"/>
    </location>
</feature>
<evidence type="ECO:0000313" key="3">
    <source>
        <dbReference type="Proteomes" id="UP000565441"/>
    </source>
</evidence>
<feature type="region of interest" description="Disordered" evidence="1">
    <location>
        <begin position="1"/>
        <end position="29"/>
    </location>
</feature>
<keyword evidence="3" id="KW-1185">Reference proteome</keyword>
<gene>
    <name evidence="2" type="ORF">D9615_008152</name>
</gene>
<feature type="compositionally biased region" description="Acidic residues" evidence="1">
    <location>
        <begin position="295"/>
        <end position="306"/>
    </location>
</feature>
<evidence type="ECO:0000313" key="2">
    <source>
        <dbReference type="EMBL" id="KAF5375959.1"/>
    </source>
</evidence>
<feature type="compositionally biased region" description="Basic and acidic residues" evidence="1">
    <location>
        <begin position="329"/>
        <end position="338"/>
    </location>
</feature>
<organism evidence="2 3">
    <name type="scientific">Tricholomella constricta</name>
    <dbReference type="NCBI Taxonomy" id="117010"/>
    <lineage>
        <taxon>Eukaryota</taxon>
        <taxon>Fungi</taxon>
        <taxon>Dikarya</taxon>
        <taxon>Basidiomycota</taxon>
        <taxon>Agaricomycotina</taxon>
        <taxon>Agaricomycetes</taxon>
        <taxon>Agaricomycetidae</taxon>
        <taxon>Agaricales</taxon>
        <taxon>Tricholomatineae</taxon>
        <taxon>Lyophyllaceae</taxon>
        <taxon>Tricholomella</taxon>
    </lineage>
</organism>
<proteinExistence type="predicted"/>